<evidence type="ECO:0000256" key="14">
    <source>
        <dbReference type="ARBA" id="ARBA00023286"/>
    </source>
</evidence>
<evidence type="ECO:0000313" key="22">
    <source>
        <dbReference type="EMBL" id="PFX33282.1"/>
    </source>
</evidence>
<evidence type="ECO:0000256" key="15">
    <source>
        <dbReference type="ARBA" id="ARBA00023303"/>
    </source>
</evidence>
<evidence type="ECO:0000256" key="8">
    <source>
        <dbReference type="ARBA" id="ARBA00023018"/>
    </source>
</evidence>
<dbReference type="SUPFAM" id="SSF53850">
    <property type="entry name" value="Periplasmic binding protein-like II"/>
    <property type="match status" value="1"/>
</dbReference>
<evidence type="ECO:0000256" key="10">
    <source>
        <dbReference type="ARBA" id="ARBA00023136"/>
    </source>
</evidence>
<feature type="binding site" evidence="17">
    <location>
        <position position="513"/>
    </location>
    <ligand>
        <name>L-glutamate</name>
        <dbReference type="ChEBI" id="CHEBI:29985"/>
    </ligand>
</feature>
<dbReference type="Gene3D" id="2.120.10.80">
    <property type="entry name" value="Kelch-type beta propeller"/>
    <property type="match status" value="1"/>
</dbReference>
<evidence type="ECO:0000256" key="2">
    <source>
        <dbReference type="ARBA" id="ARBA00022441"/>
    </source>
</evidence>
<dbReference type="SMART" id="SM00612">
    <property type="entry name" value="Kelch"/>
    <property type="match status" value="4"/>
</dbReference>
<accession>A0A2B4SXH0</accession>
<dbReference type="InterPro" id="IPR006652">
    <property type="entry name" value="Kelch_1"/>
</dbReference>
<organism evidence="22 23">
    <name type="scientific">Stylophora pistillata</name>
    <name type="common">Smooth cauliflower coral</name>
    <dbReference type="NCBI Taxonomy" id="50429"/>
    <lineage>
        <taxon>Eukaryota</taxon>
        <taxon>Metazoa</taxon>
        <taxon>Cnidaria</taxon>
        <taxon>Anthozoa</taxon>
        <taxon>Hexacorallia</taxon>
        <taxon>Scleractinia</taxon>
        <taxon>Astrocoeniina</taxon>
        <taxon>Pocilloporidae</taxon>
        <taxon>Stylophora</taxon>
    </lineage>
</organism>
<evidence type="ECO:0000256" key="5">
    <source>
        <dbReference type="ARBA" id="ARBA00022692"/>
    </source>
</evidence>
<evidence type="ECO:0000256" key="1">
    <source>
        <dbReference type="ARBA" id="ARBA00004651"/>
    </source>
</evidence>
<dbReference type="Pfam" id="PF00060">
    <property type="entry name" value="Lig_chan"/>
    <property type="match status" value="1"/>
</dbReference>
<dbReference type="InterPro" id="IPR001508">
    <property type="entry name" value="Iono_Glu_rcpt_met"/>
</dbReference>
<keyword evidence="7 20" id="KW-1133">Transmembrane helix</keyword>
<evidence type="ECO:0000256" key="12">
    <source>
        <dbReference type="ARBA" id="ARBA00023180"/>
    </source>
</evidence>
<feature type="domain" description="BTB" evidence="21">
    <location>
        <begin position="943"/>
        <end position="989"/>
    </location>
</feature>
<evidence type="ECO:0000256" key="17">
    <source>
        <dbReference type="PIRSR" id="PIRSR601508-1"/>
    </source>
</evidence>
<reference evidence="23" key="1">
    <citation type="journal article" date="2017" name="bioRxiv">
        <title>Comparative analysis of the genomes of Stylophora pistillata and Acropora digitifera provides evidence for extensive differences between species of corals.</title>
        <authorList>
            <person name="Voolstra C.R."/>
            <person name="Li Y."/>
            <person name="Liew Y.J."/>
            <person name="Baumgarten S."/>
            <person name="Zoccola D."/>
            <person name="Flot J.-F."/>
            <person name="Tambutte S."/>
            <person name="Allemand D."/>
            <person name="Aranda M."/>
        </authorList>
    </citation>
    <scope>NUCLEOTIDE SEQUENCE [LARGE SCALE GENOMIC DNA]</scope>
</reference>
<feature type="binding site" evidence="17">
    <location>
        <position position="508"/>
    </location>
    <ligand>
        <name>L-glutamate</name>
        <dbReference type="ChEBI" id="CHEBI:29985"/>
    </ligand>
</feature>
<feature type="binding site" evidence="17">
    <location>
        <position position="732"/>
    </location>
    <ligand>
        <name>L-glutamate</name>
        <dbReference type="ChEBI" id="CHEBI:29985"/>
    </ligand>
</feature>
<dbReference type="EMBL" id="LSMT01000013">
    <property type="protein sequence ID" value="PFX33282.1"/>
    <property type="molecule type" value="Genomic_DNA"/>
</dbReference>
<evidence type="ECO:0000256" key="18">
    <source>
        <dbReference type="PIRSR" id="PIRSR601508-2"/>
    </source>
</evidence>
<feature type="binding site" evidence="17">
    <location>
        <position position="506"/>
    </location>
    <ligand>
        <name>L-glutamate</name>
        <dbReference type="ChEBI" id="CHEBI:29985"/>
    </ligand>
</feature>
<evidence type="ECO:0000256" key="3">
    <source>
        <dbReference type="ARBA" id="ARBA00022448"/>
    </source>
</evidence>
<dbReference type="Pfam" id="PF24681">
    <property type="entry name" value="Kelch_KLHDC2_KLHL20_DRC7"/>
    <property type="match status" value="1"/>
</dbReference>
<comment type="caution">
    <text evidence="22">The sequence shown here is derived from an EMBL/GenBank/DDBJ whole genome shotgun (WGS) entry which is preliminary data.</text>
</comment>
<dbReference type="InterPro" id="IPR011705">
    <property type="entry name" value="BACK"/>
</dbReference>
<dbReference type="Gene3D" id="1.25.40.420">
    <property type="match status" value="1"/>
</dbReference>
<dbReference type="GO" id="GO:0045211">
    <property type="term" value="C:postsynaptic membrane"/>
    <property type="evidence" value="ECO:0007669"/>
    <property type="project" value="UniProtKB-SubCell"/>
</dbReference>
<keyword evidence="10 20" id="KW-0472">Membrane</keyword>
<proteinExistence type="predicted"/>
<keyword evidence="23" id="KW-1185">Reference proteome</keyword>
<dbReference type="SMART" id="SM00079">
    <property type="entry name" value="PBPe"/>
    <property type="match status" value="1"/>
</dbReference>
<dbReference type="SUPFAM" id="SSF117281">
    <property type="entry name" value="Kelch motif"/>
    <property type="match status" value="1"/>
</dbReference>
<dbReference type="Gene3D" id="3.40.50.2300">
    <property type="match status" value="2"/>
</dbReference>
<dbReference type="InterPro" id="IPR001320">
    <property type="entry name" value="Iontro_rcpt_C"/>
</dbReference>
<evidence type="ECO:0000256" key="9">
    <source>
        <dbReference type="ARBA" id="ARBA00023065"/>
    </source>
</evidence>
<comment type="subcellular location">
    <subcellularLocation>
        <location evidence="1">Cell membrane</location>
        <topology evidence="1">Multi-pass membrane protein</topology>
    </subcellularLocation>
    <subcellularLocation>
        <location evidence="16">Postsynaptic cell membrane</location>
    </subcellularLocation>
</comment>
<dbReference type="Pfam" id="PF07707">
    <property type="entry name" value="BACK"/>
    <property type="match status" value="1"/>
</dbReference>
<evidence type="ECO:0000256" key="19">
    <source>
        <dbReference type="PIRSR" id="PIRSR601508-3"/>
    </source>
</evidence>
<dbReference type="SMART" id="SM00918">
    <property type="entry name" value="Lig_chan-Glu_bd"/>
    <property type="match status" value="1"/>
</dbReference>
<dbReference type="Gene3D" id="3.30.710.10">
    <property type="entry name" value="Potassium Channel Kv1.1, Chain A"/>
    <property type="match status" value="1"/>
</dbReference>
<gene>
    <name evidence="22" type="primary">Grik2</name>
    <name evidence="22" type="ORF">AWC38_SpisGene1824</name>
</gene>
<keyword evidence="9" id="KW-0406">Ion transport</keyword>
<evidence type="ECO:0000256" key="6">
    <source>
        <dbReference type="ARBA" id="ARBA00022737"/>
    </source>
</evidence>
<dbReference type="InterPro" id="IPR015683">
    <property type="entry name" value="Ionotropic_Glu_rcpt"/>
</dbReference>
<keyword evidence="14" id="KW-1071">Ligand-gated ion channel</keyword>
<keyword evidence="5 20" id="KW-0812">Transmembrane</keyword>
<evidence type="ECO:0000256" key="20">
    <source>
        <dbReference type="SAM" id="Phobius"/>
    </source>
</evidence>
<feature type="site" description="Crucial to convey clamshell closure to channel opening" evidence="18">
    <location>
        <position position="664"/>
    </location>
</feature>
<dbReference type="InterPro" id="IPR000210">
    <property type="entry name" value="BTB/POZ_dom"/>
</dbReference>
<sequence>MYSLSVFGLNFVKIGGIFCNEDNSKELLAFNLGVEYVNNDTTLLPNTDLVPLINETDWSNSFSNVDATYWQIQSGAVAIVGPITSSTVKVTQPLCAGFHIPQLAPYATDPTFDFSPNSYGYLLRMSSSDAIENRAMVDFVSHFKWTNLALLTSRNDFGLNGLVVFKDIASHKGWTFLAVESFQEFRNASKVNATKQLLHIRSRGARIVVVNCMASNLRAILLQASDLGMIDGWVWLVTNGAFAFDGLYDNERPIPRYLQGIVGIRNSFGASAEYEKFKRMWEGKGYDKAPLERDSTVGHVFDSVMVLAKAIHNMLEDGRNVTSSKGLKFGADKGEEPSFSEIGATLLDYITKVNTSGVIDRKVFGTNRSPFEAKFDIVNLRSYGFETVGRWDSINGLAMDKKKEIIWSSGKTTAPLDTPVSLENRTITVVTIVEKPFIERTSSTGKPSFQGYCIDLLEELKKVLKFSYEINLVPDNNYGSQDAISKEWNGMVKELIEGRADIAVAPFTVSSERQKVIDFTQPYMDLGLTALVKSVNDEVKYYTFFKPFHLHLWLVILAATCAIGVLIWLFSTFSPYGFYGRCLSIAHRKIPKEYEKRKHTLRLTNAIWSSVMYYVGKSSDSLHPVSASGRITVTVWWFAIGILLSAYTANLAAFLTIKRFSSPLSSMEDLAGQEIIFYGTVKNSQPQAFFEASPIPTFVTMWQFMKYHHTLVADSDKGISRVKGSNFAFIWDSIILEHVVHSTEPCGSLTTIGKLFGKIGYGIGLPKGSQYTKQLSQVILRLRQEGFMDRLEQKWLHTHEDCIMAQKHIDIDSGTQLGLNDMAGVFIILGVGVVVSLVVLALEWVLASHFTKDKNDPHAPNTLWEALKTRRRSTLEDLKHRDDVPRIPWSTGGQMSIRMRQIGSFMAGFSLGRKRGEVIPEILEVRSVEDKSESEESCNEGNSLYLRNIFASENSGTQQQEIALPSNFREETVRLILDYFYSGNLAINTDDCEELLSLASLLQIREIVDELQEFVISNLHASNCLRFQSLAHKLKLTNFKAKIDRFVDWNFKSLLKEPDFLAMSAEHLIEVIGSENIRVKREETVYEAVYRWFKQDPNGRASKAERVFSEIHFEQIPSKYLTKEVVPNLCEKYNVCVDRVREALDQQAASRNNTQTSKSDFARKPQDVIYVISCRTNLVERFDSVTCACVRCLEMTGPAGSMESLSENRCAVVVGQELYCLSSGKVDKFNLLELCWTEVGEGVDVHDSGVCAGKDCIFVVGGRQRGESACEFNVETQEWTDLPNMNYSRRCPGLTFLSGKLYVIGGHSPDGALASIERFDTKQEKWTTLKSMNFPRFLLGACAINGLVYAVGGRNNERSLDTIEVFDPKAKNWTILNEKMKDSRNDFGLVSRDNEIFCIGGRGVKSIECFDVVTKQWKNIGSTGENNFSISCVFYLPF</sequence>
<dbReference type="Pfam" id="PF10613">
    <property type="entry name" value="Lig_chan-Glu_bd"/>
    <property type="match status" value="1"/>
</dbReference>
<keyword evidence="13" id="KW-0628">Postsynaptic cell membrane</keyword>
<keyword evidence="15" id="KW-0407">Ion channel</keyword>
<evidence type="ECO:0000256" key="11">
    <source>
        <dbReference type="ARBA" id="ARBA00023170"/>
    </source>
</evidence>
<dbReference type="Gene3D" id="1.10.287.70">
    <property type="match status" value="1"/>
</dbReference>
<dbReference type="SMART" id="SM00875">
    <property type="entry name" value="BACK"/>
    <property type="match status" value="1"/>
</dbReference>
<keyword evidence="3" id="KW-0813">Transport</keyword>
<dbReference type="InterPro" id="IPR011333">
    <property type="entry name" value="SKP1/BTB/POZ_sf"/>
</dbReference>
<evidence type="ECO:0000256" key="13">
    <source>
        <dbReference type="ARBA" id="ARBA00023257"/>
    </source>
</evidence>
<feature type="transmembrane region" description="Helical" evidence="20">
    <location>
        <begin position="636"/>
        <end position="657"/>
    </location>
</feature>
<keyword evidence="19" id="KW-1015">Disulfide bond</keyword>
<feature type="transmembrane region" description="Helical" evidence="20">
    <location>
        <begin position="600"/>
        <end position="616"/>
    </location>
</feature>
<dbReference type="InterPro" id="IPR019594">
    <property type="entry name" value="Glu/Gly-bd"/>
</dbReference>
<evidence type="ECO:0000256" key="7">
    <source>
        <dbReference type="ARBA" id="ARBA00022989"/>
    </source>
</evidence>
<dbReference type="Proteomes" id="UP000225706">
    <property type="component" value="Unassembled WGS sequence"/>
</dbReference>
<dbReference type="PANTHER" id="PTHR18966">
    <property type="entry name" value="IONOTROPIC GLUTAMATE RECEPTOR"/>
    <property type="match status" value="1"/>
</dbReference>
<dbReference type="PRINTS" id="PR00177">
    <property type="entry name" value="NMDARECEPTOR"/>
</dbReference>
<dbReference type="SMART" id="SM00225">
    <property type="entry name" value="BTB"/>
    <property type="match status" value="1"/>
</dbReference>
<dbReference type="PROSITE" id="PS50097">
    <property type="entry name" value="BTB"/>
    <property type="match status" value="1"/>
</dbReference>
<evidence type="ECO:0000259" key="21">
    <source>
        <dbReference type="PROSITE" id="PS50097"/>
    </source>
</evidence>
<keyword evidence="2" id="KW-0880">Kelch repeat</keyword>
<feature type="transmembrane region" description="Helical" evidence="20">
    <location>
        <begin position="823"/>
        <end position="847"/>
    </location>
</feature>
<dbReference type="GO" id="GO:0038023">
    <property type="term" value="F:signaling receptor activity"/>
    <property type="evidence" value="ECO:0007669"/>
    <property type="project" value="InterPro"/>
</dbReference>
<keyword evidence="8" id="KW-0770">Synapse</keyword>
<name>A0A2B4SXH0_STYPI</name>
<dbReference type="STRING" id="50429.A0A2B4SXH0"/>
<dbReference type="InterPro" id="IPR001828">
    <property type="entry name" value="ANF_lig-bd_rcpt"/>
</dbReference>
<evidence type="ECO:0000256" key="4">
    <source>
        <dbReference type="ARBA" id="ARBA00022475"/>
    </source>
</evidence>
<feature type="transmembrane region" description="Helical" evidence="20">
    <location>
        <begin position="550"/>
        <end position="579"/>
    </location>
</feature>
<dbReference type="Pfam" id="PF00651">
    <property type="entry name" value="BTB"/>
    <property type="match status" value="1"/>
</dbReference>
<dbReference type="FunFam" id="3.40.190.10:FF:000399">
    <property type="entry name" value="Predicted protein"/>
    <property type="match status" value="1"/>
</dbReference>
<dbReference type="InterPro" id="IPR015915">
    <property type="entry name" value="Kelch-typ_b-propeller"/>
</dbReference>
<keyword evidence="12" id="KW-0325">Glycoprotein</keyword>
<dbReference type="InterPro" id="IPR028082">
    <property type="entry name" value="Peripla_BP_I"/>
</dbReference>
<dbReference type="GO" id="GO:0015276">
    <property type="term" value="F:ligand-gated monoatomic ion channel activity"/>
    <property type="evidence" value="ECO:0007669"/>
    <property type="project" value="InterPro"/>
</dbReference>
<dbReference type="SUPFAM" id="SSF54695">
    <property type="entry name" value="POZ domain"/>
    <property type="match status" value="1"/>
</dbReference>
<keyword evidence="11 22" id="KW-0675">Receptor</keyword>
<evidence type="ECO:0000313" key="23">
    <source>
        <dbReference type="Proteomes" id="UP000225706"/>
    </source>
</evidence>
<dbReference type="SUPFAM" id="SSF53822">
    <property type="entry name" value="Periplasmic binding protein-like I"/>
    <property type="match status" value="1"/>
</dbReference>
<feature type="disulfide bond" evidence="19">
    <location>
        <begin position="746"/>
        <end position="802"/>
    </location>
</feature>
<protein>
    <submittedName>
        <fullName evidence="22">Glutamate receptor ionotropic, kainate 2</fullName>
    </submittedName>
</protein>
<keyword evidence="4" id="KW-1003">Cell membrane</keyword>
<keyword evidence="6" id="KW-0677">Repeat</keyword>
<dbReference type="OrthoDB" id="6359816at2759"/>
<dbReference type="Pfam" id="PF01094">
    <property type="entry name" value="ANF_receptor"/>
    <property type="match status" value="1"/>
</dbReference>
<dbReference type="Gene3D" id="3.40.190.10">
    <property type="entry name" value="Periplasmic binding protein-like II"/>
    <property type="match status" value="2"/>
</dbReference>
<evidence type="ECO:0000256" key="16">
    <source>
        <dbReference type="ARBA" id="ARBA00034100"/>
    </source>
</evidence>